<sequence>MLQQELTDSIGQLESDLLALDRDASGSIPCRDFARVLLRNGGSREQVEALTEQFSTEGRECVRYAALLDSVRQLADGMTSPPLARCNDSGSAPRSAFLLSDTSDTLRGAGSTGFLHTRSRASATRPMPVREGNPRRNNPRHGAFVSAGDDKGPERFYSSRASTSVYKRTGLLAQQSAATHRFAISRHRSTGSAANRQEHRSPPVTGSGSRADNFVERVVGRASSPSYCTSSVERMLQTARECAFSGSFSSLASGGVNESASHGTLSKRKGCEVRQPSNREITGVGNARQIGVEGATVKQPNTGAKMIRNSTRRSLFQDTYLGGTVPPQDISRVSHGTFSSWLAGRGELISLREIFRVMDTDQDGILSLQEVWNSFSHRGIGISLLELDALADSLELDVSRASDVSSVNAGVSGDRVLNVADFCMLVSRMRSSLIERIRRAELWTAVAQECSPPPVPPAEHAIDSGSEGPEEHCRQGAENVAAMRRNQLPLMKPALYDLTSASQSPLSPPSPSSPPAEVVYGPKQQVLLHTDVNSFSPPPSVHTSVAVHQVVGSSSASTPLGRGTVAAAAEHQHLSGSPISVSPSPEMEEPFRARMTPTPGATIPSPPRRSNTVRASEVTPWLDRQQDSVLVTASMSQSPHPYDLPIERGLKQEIKLSLPQPYSHAAVDRAGVRLTGIQGVQPAPSTTCTRNAGKATGLVNNDYAMLHNEIIARQKQRMEEDEFLRQLEQEFQEKYGNLISEGSVERTEEEEERSPPPVNHQVETSETRPSNAIMHGAAMNTPREARRTRSASLSVGNEFSPGGGASDDSRVGGSLLRPTASSRAHAQDKKFVYCPPRRAASLSHVRGALIWKTGTQVRDGNTFVDPTLRRRSLSGGEEPVSMRARRHTVDRKRQQQQRSHAASPAVAHTTMFRGEKGKLVQGGDTRSGRLLPLPRNGVSALMHHHHSGGAADRPLSGLLGREGPGVVRVSLVASSGGGGSTSGVSSEVARSTSEGADARAQRHNPPMPGIPPRPPTHTSALEDDAGGANEAHPLELPQEISVKLYGRCSQLLSLCTNYDRLHDGYVSPKELGRALYTVAPNLTEGEINALVRVGIANGGDGARCHYTSLVGTLVVQESYVGLRDGAASDDETPTKAKTKVSPKGPCRAVAALPASEPLMNPATPRVTSRHVVENTEEVTLEERVRKGRLKMRRLLREELLGACDGDYHRLREAFFAYDDIRTGFLEEKVLRKCLVELFRTAQRVIPSWVMDRCIRMCRTPFEREMSATTHDDSDANDGMSVPKGRKTVAAAVMVPPPESPEEAAARCRVHGIPKLLWSVLCDYRYMLEELRL</sequence>
<dbReference type="Gene3D" id="1.10.238.10">
    <property type="entry name" value="EF-hand"/>
    <property type="match status" value="1"/>
</dbReference>
<comment type="caution">
    <text evidence="4">The sequence shown here is derived from an EMBL/GenBank/DDBJ whole genome shotgun (WGS) entry which is preliminary data.</text>
</comment>
<feature type="compositionally biased region" description="Polar residues" evidence="2">
    <location>
        <begin position="761"/>
        <end position="770"/>
    </location>
</feature>
<feature type="region of interest" description="Disordered" evidence="2">
    <location>
        <begin position="939"/>
        <end position="958"/>
    </location>
</feature>
<feature type="compositionally biased region" description="Polar residues" evidence="2">
    <location>
        <begin position="574"/>
        <end position="583"/>
    </location>
</feature>
<feature type="domain" description="EF-hand" evidence="3">
    <location>
        <begin position="346"/>
        <end position="381"/>
    </location>
</feature>
<dbReference type="SUPFAM" id="SSF47473">
    <property type="entry name" value="EF-hand"/>
    <property type="match status" value="1"/>
</dbReference>
<gene>
    <name evidence="4" type="ORF">TraAM80_01735</name>
</gene>
<feature type="region of interest" description="Disordered" evidence="2">
    <location>
        <begin position="739"/>
        <end position="825"/>
    </location>
</feature>
<dbReference type="GO" id="GO:0005509">
    <property type="term" value="F:calcium ion binding"/>
    <property type="evidence" value="ECO:0007669"/>
    <property type="project" value="InterPro"/>
</dbReference>
<feature type="compositionally biased region" description="Pro residues" evidence="2">
    <location>
        <begin position="1005"/>
        <end position="1015"/>
    </location>
</feature>
<dbReference type="PROSITE" id="PS00018">
    <property type="entry name" value="EF_HAND_1"/>
    <property type="match status" value="1"/>
</dbReference>
<organism evidence="4 5">
    <name type="scientific">Trypanosoma rangeli</name>
    <dbReference type="NCBI Taxonomy" id="5698"/>
    <lineage>
        <taxon>Eukaryota</taxon>
        <taxon>Discoba</taxon>
        <taxon>Euglenozoa</taxon>
        <taxon>Kinetoplastea</taxon>
        <taxon>Metakinetoplastina</taxon>
        <taxon>Trypanosomatida</taxon>
        <taxon>Trypanosomatidae</taxon>
        <taxon>Trypanosoma</taxon>
        <taxon>Herpetosoma</taxon>
    </lineage>
</organism>
<dbReference type="InterPro" id="IPR052603">
    <property type="entry name" value="EFCB6"/>
</dbReference>
<feature type="region of interest" description="Disordered" evidence="2">
    <location>
        <begin position="188"/>
        <end position="212"/>
    </location>
</feature>
<feature type="region of interest" description="Disordered" evidence="2">
    <location>
        <begin position="120"/>
        <end position="153"/>
    </location>
</feature>
<dbReference type="OMA" id="CLLVARM"/>
<dbReference type="OrthoDB" id="273781at2759"/>
<dbReference type="InterPro" id="IPR002048">
    <property type="entry name" value="EF_hand_dom"/>
</dbReference>
<evidence type="ECO:0000256" key="2">
    <source>
        <dbReference type="SAM" id="MobiDB-lite"/>
    </source>
</evidence>
<keyword evidence="1" id="KW-0106">Calcium</keyword>
<name>A0A422NXG8_TRYRA</name>
<evidence type="ECO:0000313" key="4">
    <source>
        <dbReference type="EMBL" id="RNF10158.1"/>
    </source>
</evidence>
<dbReference type="InterPro" id="IPR011992">
    <property type="entry name" value="EF-hand-dom_pair"/>
</dbReference>
<feature type="region of interest" description="Disordered" evidence="2">
    <location>
        <begin position="866"/>
        <end position="934"/>
    </location>
</feature>
<dbReference type="EMBL" id="MKGL01000036">
    <property type="protein sequence ID" value="RNF10158.1"/>
    <property type="molecule type" value="Genomic_DNA"/>
</dbReference>
<accession>A0A422NXG8</accession>
<feature type="region of interest" description="Disordered" evidence="2">
    <location>
        <begin position="450"/>
        <end position="474"/>
    </location>
</feature>
<dbReference type="InterPro" id="IPR018247">
    <property type="entry name" value="EF_Hand_1_Ca_BS"/>
</dbReference>
<feature type="region of interest" description="Disordered" evidence="2">
    <location>
        <begin position="563"/>
        <end position="590"/>
    </location>
</feature>
<dbReference type="GeneID" id="40325668"/>
<protein>
    <submittedName>
        <fullName evidence="4">Calmodulin</fullName>
    </submittedName>
</protein>
<proteinExistence type="predicted"/>
<reference evidence="4 5" key="1">
    <citation type="journal article" date="2018" name="BMC Genomics">
        <title>Genomic comparison of Trypanosoma conorhini and Trypanosoma rangeli to Trypanosoma cruzi strains of high and low virulence.</title>
        <authorList>
            <person name="Bradwell K.R."/>
            <person name="Koparde V.N."/>
            <person name="Matveyev A.V."/>
            <person name="Serrano M.G."/>
            <person name="Alves J.M."/>
            <person name="Parikh H."/>
            <person name="Huang B."/>
            <person name="Lee V."/>
            <person name="Espinosa-Alvarez O."/>
            <person name="Ortiz P.A."/>
            <person name="Costa-Martins A.G."/>
            <person name="Teixeira M.M."/>
            <person name="Buck G.A."/>
        </authorList>
    </citation>
    <scope>NUCLEOTIDE SEQUENCE [LARGE SCALE GENOMIC DNA]</scope>
    <source>
        <strain evidence="4 5">AM80</strain>
    </source>
</reference>
<evidence type="ECO:0000259" key="3">
    <source>
        <dbReference type="PROSITE" id="PS50222"/>
    </source>
</evidence>
<feature type="region of interest" description="Disordered" evidence="2">
    <location>
        <begin position="973"/>
        <end position="1031"/>
    </location>
</feature>
<evidence type="ECO:0000313" key="5">
    <source>
        <dbReference type="Proteomes" id="UP000283634"/>
    </source>
</evidence>
<dbReference type="PROSITE" id="PS50222">
    <property type="entry name" value="EF_HAND_2"/>
    <property type="match status" value="1"/>
</dbReference>
<dbReference type="RefSeq" id="XP_029241384.1">
    <property type="nucleotide sequence ID" value="XM_029378766.1"/>
</dbReference>
<dbReference type="Proteomes" id="UP000283634">
    <property type="component" value="Unassembled WGS sequence"/>
</dbReference>
<keyword evidence="5" id="KW-1185">Reference proteome</keyword>
<evidence type="ECO:0000256" key="1">
    <source>
        <dbReference type="ARBA" id="ARBA00022837"/>
    </source>
</evidence>
<dbReference type="PANTHER" id="PTHR20875">
    <property type="entry name" value="EF-HAND CALCIUM-BINDING DOMAIN-CONTAINING PROTEIN 6-RELATED"/>
    <property type="match status" value="1"/>
</dbReference>
<dbReference type="PANTHER" id="PTHR20875:SF0">
    <property type="entry name" value="GH12158P"/>
    <property type="match status" value="1"/>
</dbReference>